<accession>A0A1K2IRD0</accession>
<sequence length="408" mass="48663">MLNTWLDKDHTIDLPNLFAHFGYERTIEEKNHIVFRRNNRYRIIFYTDNGFLYYHVESPQKKLSPSSLIIEEVSRIEGKKNKSLWDKVNDYYNKVLNSKDLKLNDSEYNNLVKVPLDFNHFLSYKFPLKTHQSGLYSNITKSNCFQDRIFESVTGEPLFPLLNIQNEISGYFIDGKDRVEKFKESDTKESLWYSNIPKVIKWLVIFNNPKEAIAFHEKFGLENAVYLALGEINYETTKILYQIHQLTKVKKIVLSFTGQKKIEGYLRDLYFMSFKDDSNFFLKLNDDDVKIRFHIGEKKSFSRFYKSIQTFNQGLAKNFLKYNKVMDQHLINKHSFIISKEKDNINVRVPLEVNAIKYFVWSYYKNYLNKSIEILKPKQNNWYLEWEVSQSLTLKGKEEQVEDYKIAL</sequence>
<evidence type="ECO:0000313" key="1">
    <source>
        <dbReference type="EMBL" id="SFZ94862.1"/>
    </source>
</evidence>
<dbReference type="RefSeq" id="WP_072403595.1">
    <property type="nucleotide sequence ID" value="NZ_FPKV01000005.1"/>
</dbReference>
<reference evidence="1 2" key="1">
    <citation type="submission" date="2016-10" db="EMBL/GenBank/DDBJ databases">
        <authorList>
            <person name="de Groot N.N."/>
        </authorList>
    </citation>
    <scope>NUCLEOTIDE SEQUENCE [LARGE SCALE GENOMIC DNA]</scope>
    <source>
        <strain evidence="1 2">DSM 18180</strain>
    </source>
</reference>
<organism evidence="1 2">
    <name type="scientific">Flaviramulus basaltis</name>
    <dbReference type="NCBI Taxonomy" id="369401"/>
    <lineage>
        <taxon>Bacteria</taxon>
        <taxon>Pseudomonadati</taxon>
        <taxon>Bacteroidota</taxon>
        <taxon>Flavobacteriia</taxon>
        <taxon>Flavobacteriales</taxon>
        <taxon>Flavobacteriaceae</taxon>
        <taxon>Flaviramulus</taxon>
    </lineage>
</organism>
<dbReference type="STRING" id="369401.SAMN05428642_105141"/>
<keyword evidence="2" id="KW-1185">Reference proteome</keyword>
<dbReference type="OrthoDB" id="1170608at2"/>
<dbReference type="AlphaFoldDB" id="A0A1K2IRD0"/>
<gene>
    <name evidence="1" type="ORF">SAMN05428642_105141</name>
</gene>
<dbReference type="EMBL" id="FPKV01000005">
    <property type="protein sequence ID" value="SFZ94862.1"/>
    <property type="molecule type" value="Genomic_DNA"/>
</dbReference>
<dbReference type="Proteomes" id="UP000182544">
    <property type="component" value="Unassembled WGS sequence"/>
</dbReference>
<evidence type="ECO:0000313" key="2">
    <source>
        <dbReference type="Proteomes" id="UP000182544"/>
    </source>
</evidence>
<protein>
    <submittedName>
        <fullName evidence="1">Uncharacterized protein</fullName>
    </submittedName>
</protein>
<proteinExistence type="predicted"/>
<name>A0A1K2IRD0_9FLAO</name>